<dbReference type="Pfam" id="PF08220">
    <property type="entry name" value="HTH_DeoR"/>
    <property type="match status" value="1"/>
</dbReference>
<sequence length="259" mass="29749">MSLLAEERKRKIIELIEKYGQVKVADLAEDFQVSTESIRRYLEELEHERKLKKVYGGAVKVSDDIEEPTLFDREILHIDEKRKIAKKALTLIEHNDVIMIDEGSTTLQMIDGLKEFKGLTVITNSFPAASKLISFANKNLFDGEIIFLGGNIRHRHYRTSGSLAERMAAEFYADKAFISIDGLELEAGMTSYDLEKSILTQNFIKNSKNSFVLTDHTKIGVKANYRIASVQEIDFIITDFELDEKRKEYKEISEKWIVC</sequence>
<evidence type="ECO:0000313" key="4">
    <source>
        <dbReference type="EMBL" id="GHH99652.1"/>
    </source>
</evidence>
<feature type="domain" description="HTH deoR-type" evidence="3">
    <location>
        <begin position="5"/>
        <end position="60"/>
    </location>
</feature>
<dbReference type="Pfam" id="PF00455">
    <property type="entry name" value="DeoRC"/>
    <property type="match status" value="1"/>
</dbReference>
<dbReference type="Proteomes" id="UP000637074">
    <property type="component" value="Unassembled WGS sequence"/>
</dbReference>
<dbReference type="SUPFAM" id="SSF100950">
    <property type="entry name" value="NagB/RpiA/CoA transferase-like"/>
    <property type="match status" value="1"/>
</dbReference>
<dbReference type="PANTHER" id="PTHR30363:SF44">
    <property type="entry name" value="AGA OPERON TRANSCRIPTIONAL REPRESSOR-RELATED"/>
    <property type="match status" value="1"/>
</dbReference>
<dbReference type="InterPro" id="IPR037171">
    <property type="entry name" value="NagB/RpiA_transferase-like"/>
</dbReference>
<keyword evidence="2" id="KW-0804">Transcription</keyword>
<reference evidence="4 5" key="1">
    <citation type="journal article" date="2022" name="Int. J. Syst. Evol. Microbiol.">
        <title>Neobacillus kokaensis sp. nov., isolated from soil.</title>
        <authorList>
            <person name="Yuki K."/>
            <person name="Matsubara H."/>
            <person name="Yamaguchi S."/>
        </authorList>
    </citation>
    <scope>NUCLEOTIDE SEQUENCE [LARGE SCALE GENOMIC DNA]</scope>
    <source>
        <strain evidence="4 5">LOB 377</strain>
    </source>
</reference>
<dbReference type="InterPro" id="IPR050313">
    <property type="entry name" value="Carb_Metab_HTH_regulators"/>
</dbReference>
<evidence type="ECO:0000256" key="1">
    <source>
        <dbReference type="ARBA" id="ARBA00023015"/>
    </source>
</evidence>
<dbReference type="SUPFAM" id="SSF46785">
    <property type="entry name" value="Winged helix' DNA-binding domain"/>
    <property type="match status" value="1"/>
</dbReference>
<dbReference type="SMART" id="SM01134">
    <property type="entry name" value="DeoRC"/>
    <property type="match status" value="1"/>
</dbReference>
<name>A0ABQ3N7T3_9BACI</name>
<dbReference type="InterPro" id="IPR036388">
    <property type="entry name" value="WH-like_DNA-bd_sf"/>
</dbReference>
<dbReference type="PROSITE" id="PS51000">
    <property type="entry name" value="HTH_DEOR_2"/>
    <property type="match status" value="1"/>
</dbReference>
<organism evidence="4 5">
    <name type="scientific">Neobacillus kokaensis</name>
    <dbReference type="NCBI Taxonomy" id="2759023"/>
    <lineage>
        <taxon>Bacteria</taxon>
        <taxon>Bacillati</taxon>
        <taxon>Bacillota</taxon>
        <taxon>Bacilli</taxon>
        <taxon>Bacillales</taxon>
        <taxon>Bacillaceae</taxon>
        <taxon>Neobacillus</taxon>
    </lineage>
</organism>
<dbReference type="InterPro" id="IPR036390">
    <property type="entry name" value="WH_DNA-bd_sf"/>
</dbReference>
<evidence type="ECO:0000256" key="2">
    <source>
        <dbReference type="ARBA" id="ARBA00023163"/>
    </source>
</evidence>
<protein>
    <submittedName>
        <fullName evidence="4">DeoR family transcriptional regulator</fullName>
    </submittedName>
</protein>
<evidence type="ECO:0000259" key="3">
    <source>
        <dbReference type="PROSITE" id="PS51000"/>
    </source>
</evidence>
<evidence type="ECO:0000313" key="5">
    <source>
        <dbReference type="Proteomes" id="UP000637074"/>
    </source>
</evidence>
<dbReference type="RefSeq" id="WP_191274498.1">
    <property type="nucleotide sequence ID" value="NZ_BNDS01000014.1"/>
</dbReference>
<dbReference type="EMBL" id="BNDS01000014">
    <property type="protein sequence ID" value="GHH99652.1"/>
    <property type="molecule type" value="Genomic_DNA"/>
</dbReference>
<keyword evidence="5" id="KW-1185">Reference proteome</keyword>
<dbReference type="InterPro" id="IPR014036">
    <property type="entry name" value="DeoR-like_C"/>
</dbReference>
<keyword evidence="1" id="KW-0805">Transcription regulation</keyword>
<dbReference type="InterPro" id="IPR001034">
    <property type="entry name" value="DeoR_HTH"/>
</dbReference>
<dbReference type="SMART" id="SM00420">
    <property type="entry name" value="HTH_DEOR"/>
    <property type="match status" value="1"/>
</dbReference>
<comment type="caution">
    <text evidence="4">The sequence shown here is derived from an EMBL/GenBank/DDBJ whole genome shotgun (WGS) entry which is preliminary data.</text>
</comment>
<dbReference type="PRINTS" id="PR00037">
    <property type="entry name" value="HTHLACR"/>
</dbReference>
<dbReference type="PANTHER" id="PTHR30363">
    <property type="entry name" value="HTH-TYPE TRANSCRIPTIONAL REGULATOR SRLR-RELATED"/>
    <property type="match status" value="1"/>
</dbReference>
<accession>A0ABQ3N7T3</accession>
<dbReference type="Gene3D" id="1.10.10.10">
    <property type="entry name" value="Winged helix-like DNA-binding domain superfamily/Winged helix DNA-binding domain"/>
    <property type="match status" value="1"/>
</dbReference>
<dbReference type="Gene3D" id="3.40.50.1360">
    <property type="match status" value="1"/>
</dbReference>
<proteinExistence type="predicted"/>
<gene>
    <name evidence="4" type="ORF">AM1BK_31950</name>
</gene>